<keyword evidence="1" id="KW-0472">Membrane</keyword>
<feature type="transmembrane region" description="Helical" evidence="1">
    <location>
        <begin position="33"/>
        <end position="53"/>
    </location>
</feature>
<gene>
    <name evidence="2" type="ORF">NOI20_11705</name>
</gene>
<evidence type="ECO:0008006" key="4">
    <source>
        <dbReference type="Google" id="ProtNLM"/>
    </source>
</evidence>
<keyword evidence="3" id="KW-1185">Reference proteome</keyword>
<dbReference type="EMBL" id="JANFFA010000003">
    <property type="protein sequence ID" value="MDQ2094778.1"/>
    <property type="molecule type" value="Genomic_DNA"/>
</dbReference>
<accession>A0AAJ1X507</accession>
<protein>
    <recommendedName>
        <fullName evidence="4">DUF2946 domain-containing protein</fullName>
    </recommendedName>
</protein>
<comment type="caution">
    <text evidence="2">The sequence shown here is derived from an EMBL/GenBank/DDBJ whole genome shotgun (WGS) entry which is preliminary data.</text>
</comment>
<dbReference type="RefSeq" id="WP_317626391.1">
    <property type="nucleotide sequence ID" value="NZ_JANFFA010000003.1"/>
</dbReference>
<proteinExistence type="predicted"/>
<reference evidence="2" key="2">
    <citation type="submission" date="2023-04" db="EMBL/GenBank/DDBJ databases">
        <title>'Rhodoalgimonas zhirmunskyi' gen. nov., isolated from a red alga.</title>
        <authorList>
            <person name="Nedashkovskaya O.I."/>
            <person name="Otstavnykh N.Y."/>
            <person name="Bystritskaya E.P."/>
            <person name="Balabanova L.A."/>
            <person name="Isaeva M.P."/>
        </authorList>
    </citation>
    <scope>NUCLEOTIDE SEQUENCE</scope>
    <source>
        <strain evidence="2">10Alg 79</strain>
    </source>
</reference>
<dbReference type="Proteomes" id="UP001227162">
    <property type="component" value="Unassembled WGS sequence"/>
</dbReference>
<dbReference type="AlphaFoldDB" id="A0AAJ1X507"/>
<keyword evidence="1" id="KW-1133">Transmembrane helix</keyword>
<keyword evidence="1" id="KW-0812">Transmembrane</keyword>
<evidence type="ECO:0000313" key="3">
    <source>
        <dbReference type="Proteomes" id="UP001227162"/>
    </source>
</evidence>
<name>A0AAJ1X507_9RHOB</name>
<sequence>MDTPIGTPGEAIYPFWGQMRRGIPAAMTRARRIYIGLFLSAVLALTGQSMAVMRGMPGAAGEIVLCTGTGPLTVQVDENGQPVGPAHICPDCALSLFAYADHQPPAPARPMARGLRIAALVPGAPHVWAGVAPQARDPPRVA</sequence>
<organism evidence="2 3">
    <name type="scientific">Rhodalgimonas zhirmunskyi</name>
    <dbReference type="NCBI Taxonomy" id="2964767"/>
    <lineage>
        <taxon>Bacteria</taxon>
        <taxon>Pseudomonadati</taxon>
        <taxon>Pseudomonadota</taxon>
        <taxon>Alphaproteobacteria</taxon>
        <taxon>Rhodobacterales</taxon>
        <taxon>Roseobacteraceae</taxon>
        <taxon>Rhodalgimonas</taxon>
    </lineage>
</organism>
<evidence type="ECO:0000313" key="2">
    <source>
        <dbReference type="EMBL" id="MDQ2094778.1"/>
    </source>
</evidence>
<evidence type="ECO:0000256" key="1">
    <source>
        <dbReference type="SAM" id="Phobius"/>
    </source>
</evidence>
<reference evidence="2" key="1">
    <citation type="submission" date="2022-07" db="EMBL/GenBank/DDBJ databases">
        <authorList>
            <person name="Otstavnykh N."/>
            <person name="Isaeva M."/>
            <person name="Bystritskaya E."/>
        </authorList>
    </citation>
    <scope>NUCLEOTIDE SEQUENCE</scope>
    <source>
        <strain evidence="2">10Alg 79</strain>
    </source>
</reference>